<feature type="active site" evidence="5 6">
    <location>
        <position position="211"/>
    </location>
</feature>
<dbReference type="PIRSF" id="PIRSF036492">
    <property type="entry name" value="ALDH"/>
    <property type="match status" value="1"/>
</dbReference>
<keyword evidence="11" id="KW-1185">Reference proteome</keyword>
<accession>A0A0B7GU60</accession>
<dbReference type="EMBL" id="CDNC01000018">
    <property type="protein sequence ID" value="CEM61998.1"/>
    <property type="molecule type" value="Genomic_DNA"/>
</dbReference>
<dbReference type="GO" id="GO:0004029">
    <property type="term" value="F:aldehyde dehydrogenase (NAD+) activity"/>
    <property type="evidence" value="ECO:0007669"/>
    <property type="project" value="TreeGrafter"/>
</dbReference>
<feature type="active site" evidence="5">
    <location>
        <position position="245"/>
    </location>
</feature>
<dbReference type="AlphaFoldDB" id="A0A0B7GU60"/>
<evidence type="ECO:0000256" key="2">
    <source>
        <dbReference type="ARBA" id="ARBA00023002"/>
    </source>
</evidence>
<reference evidence="11" key="1">
    <citation type="submission" date="2015-01" db="EMBL/GenBank/DDBJ databases">
        <authorList>
            <person name="Manzoor Shahid"/>
            <person name="Zubair Saima"/>
        </authorList>
    </citation>
    <scope>NUCLEOTIDE SEQUENCE [LARGE SCALE GENOMIC DNA]</scope>
    <source>
        <strain evidence="11">V1</strain>
    </source>
</reference>
<dbReference type="GO" id="GO:0005737">
    <property type="term" value="C:cytoplasm"/>
    <property type="evidence" value="ECO:0007669"/>
    <property type="project" value="TreeGrafter"/>
</dbReference>
<dbReference type="InterPro" id="IPR016163">
    <property type="entry name" value="Ald_DH_C"/>
</dbReference>
<dbReference type="GeneID" id="57754253"/>
<reference evidence="9" key="2">
    <citation type="submission" date="2015-01" db="EMBL/GenBank/DDBJ databases">
        <authorList>
            <person name="Xiang T."/>
            <person name="Song Y."/>
            <person name="Huang L."/>
            <person name="Wang B."/>
            <person name="Wu P."/>
        </authorList>
    </citation>
    <scope>NUCLEOTIDE SEQUENCE [LARGE SCALE GENOMIC DNA]</scope>
    <source>
        <strain evidence="9">V1</strain>
    </source>
</reference>
<evidence type="ECO:0000256" key="5">
    <source>
        <dbReference type="PIRSR" id="PIRSR036492-1"/>
    </source>
</evidence>
<dbReference type="Gene3D" id="3.40.605.10">
    <property type="entry name" value="Aldehyde Dehydrogenase, Chain A, domain 1"/>
    <property type="match status" value="1"/>
</dbReference>
<dbReference type="Pfam" id="PF00171">
    <property type="entry name" value="Aldedh"/>
    <property type="match status" value="1"/>
</dbReference>
<sequence>MTNDIAARVQACRDFFDTNATKPYAFRIAQLQKLKTALKENQQKLLNALYSDLHKTEMEGYFSELGIVYEELNFIMKHLKKWMKPKKVKTPIAQFPAKSSILYEPFGTVLIMSPWNYPINLTLAPLVGAIAAGNCSVVKPSNQTPATAAALKKLLSENFPEEYISVVEGGRKENTELLTQRFDYIFFTGGIQVGKTVMEAAAKHLTPITLELGGKSPCIVEKSANIKIAARRILFGKSLNAGQTCVAPDYLLIDESIKEAFIAEAKNVFKEFFPTETYLQMQLPRIVNDKHFERLSNLLHDGTLVVGGSTETNSRFIEPTIIENIDFDSPIMQEEIFGPILPVITYKDLNAAISEIKKRDKPLALYLFTEDKSIEKKILTELSFGGGCVNDTIVHLATNYLPFGGVGYSGMGKYHGEESFKIFSNAKSILKKSTLFDLKLRYHPYSESKYNTIKKFM</sequence>
<dbReference type="RefSeq" id="WP_024753074.1">
    <property type="nucleotide sequence ID" value="NZ_CDNC01000018.1"/>
</dbReference>
<evidence type="ECO:0000313" key="11">
    <source>
        <dbReference type="Proteomes" id="UP000042527"/>
    </source>
</evidence>
<dbReference type="InterPro" id="IPR029510">
    <property type="entry name" value="Ald_DH_CS_GLU"/>
</dbReference>
<dbReference type="PROSITE" id="PS00687">
    <property type="entry name" value="ALDEHYDE_DEHYDR_GLU"/>
    <property type="match status" value="1"/>
</dbReference>
<evidence type="ECO:0000256" key="3">
    <source>
        <dbReference type="ARBA" id="ARBA00023027"/>
    </source>
</evidence>
<proteinExistence type="inferred from homology"/>
<dbReference type="OrthoDB" id="9762913at2"/>
<name>A0A0B7GU60_TREPH</name>
<dbReference type="EMBL" id="CP042817">
    <property type="protein sequence ID" value="QEJ97273.1"/>
    <property type="molecule type" value="Genomic_DNA"/>
</dbReference>
<evidence type="ECO:0000313" key="10">
    <source>
        <dbReference type="EMBL" id="QEJ97273.1"/>
    </source>
</evidence>
<dbReference type="SUPFAM" id="SSF53720">
    <property type="entry name" value="ALDH-like"/>
    <property type="match status" value="1"/>
</dbReference>
<dbReference type="Proteomes" id="UP000042527">
    <property type="component" value="Unassembled WGS sequence"/>
</dbReference>
<dbReference type="InterPro" id="IPR015590">
    <property type="entry name" value="Aldehyde_DH_dom"/>
</dbReference>
<gene>
    <name evidence="9" type="primary">ywdH</name>
    <name evidence="10" type="ORF">FUT82_04240</name>
    <name evidence="9" type="ORF">TPHV1_250017</name>
</gene>
<evidence type="ECO:0000256" key="1">
    <source>
        <dbReference type="ARBA" id="ARBA00009986"/>
    </source>
</evidence>
<protein>
    <recommendedName>
        <fullName evidence="4">Aldehyde dehydrogenase</fullName>
    </recommendedName>
</protein>
<keyword evidence="3" id="KW-0520">NAD</keyword>
<evidence type="ECO:0000256" key="7">
    <source>
        <dbReference type="RuleBase" id="RU003345"/>
    </source>
</evidence>
<dbReference type="InterPro" id="IPR016161">
    <property type="entry name" value="Ald_DH/histidinol_DH"/>
</dbReference>
<dbReference type="PANTHER" id="PTHR43570:SF16">
    <property type="entry name" value="ALDEHYDE DEHYDROGENASE TYPE III, ISOFORM Q"/>
    <property type="match status" value="1"/>
</dbReference>
<evidence type="ECO:0000259" key="8">
    <source>
        <dbReference type="Pfam" id="PF00171"/>
    </source>
</evidence>
<dbReference type="InterPro" id="IPR012394">
    <property type="entry name" value="Aldehyde_DH_NAD(P)"/>
</dbReference>
<dbReference type="InterPro" id="IPR016162">
    <property type="entry name" value="Ald_DH_N"/>
</dbReference>
<feature type="domain" description="Aldehyde dehydrogenase" evidence="8">
    <location>
        <begin position="3"/>
        <end position="429"/>
    </location>
</feature>
<dbReference type="Proteomes" id="UP000323594">
    <property type="component" value="Chromosome"/>
</dbReference>
<dbReference type="GO" id="GO:0006081">
    <property type="term" value="P:aldehyde metabolic process"/>
    <property type="evidence" value="ECO:0007669"/>
    <property type="project" value="InterPro"/>
</dbReference>
<dbReference type="PANTHER" id="PTHR43570">
    <property type="entry name" value="ALDEHYDE DEHYDROGENASE"/>
    <property type="match status" value="1"/>
</dbReference>
<organism evidence="9 11">
    <name type="scientific">Treponema phagedenis</name>
    <dbReference type="NCBI Taxonomy" id="162"/>
    <lineage>
        <taxon>Bacteria</taxon>
        <taxon>Pseudomonadati</taxon>
        <taxon>Spirochaetota</taxon>
        <taxon>Spirochaetia</taxon>
        <taxon>Spirochaetales</taxon>
        <taxon>Treponemataceae</taxon>
        <taxon>Treponema</taxon>
    </lineage>
</organism>
<evidence type="ECO:0000313" key="12">
    <source>
        <dbReference type="Proteomes" id="UP000323594"/>
    </source>
</evidence>
<evidence type="ECO:0000313" key="9">
    <source>
        <dbReference type="EMBL" id="CEM61998.1"/>
    </source>
</evidence>
<dbReference type="Gene3D" id="3.40.309.10">
    <property type="entry name" value="Aldehyde Dehydrogenase, Chain A, domain 2"/>
    <property type="match status" value="1"/>
</dbReference>
<dbReference type="CDD" id="cd07136">
    <property type="entry name" value="ALDH_YwdH-P39616"/>
    <property type="match status" value="1"/>
</dbReference>
<dbReference type="FunFam" id="3.40.309.10:FF:000003">
    <property type="entry name" value="Aldehyde dehydrogenase"/>
    <property type="match status" value="1"/>
</dbReference>
<comment type="similarity">
    <text evidence="1 4 7">Belongs to the aldehyde dehydrogenase family.</text>
</comment>
<evidence type="ECO:0000256" key="6">
    <source>
        <dbReference type="PROSITE-ProRule" id="PRU10007"/>
    </source>
</evidence>
<dbReference type="FunFam" id="3.40.605.10:FF:000004">
    <property type="entry name" value="Aldehyde dehydrogenase"/>
    <property type="match status" value="1"/>
</dbReference>
<evidence type="ECO:0000256" key="4">
    <source>
        <dbReference type="PIRNR" id="PIRNR036492"/>
    </source>
</evidence>
<keyword evidence="2 4" id="KW-0560">Oxidoreductase</keyword>
<reference evidence="10 12" key="3">
    <citation type="submission" date="2019-08" db="EMBL/GenBank/DDBJ databases">
        <authorList>
            <person name="Kuhnert P."/>
        </authorList>
    </citation>
    <scope>NUCLEOTIDE SEQUENCE [LARGE SCALE GENOMIC DNA]</scope>
    <source>
        <strain evidence="10 12">B36.5</strain>
    </source>
</reference>